<keyword evidence="4" id="KW-1185">Reference proteome</keyword>
<evidence type="ECO:0000313" key="4">
    <source>
        <dbReference type="Proteomes" id="UP001519924"/>
    </source>
</evidence>
<feature type="signal peptide" evidence="2">
    <location>
        <begin position="1"/>
        <end position="20"/>
    </location>
</feature>
<dbReference type="RefSeq" id="WP_220118125.1">
    <property type="nucleotide sequence ID" value="NZ_JAHZUY010000038.1"/>
</dbReference>
<keyword evidence="1" id="KW-0472">Membrane</keyword>
<proteinExistence type="predicted"/>
<feature type="transmembrane region" description="Helical" evidence="1">
    <location>
        <begin position="34"/>
        <end position="53"/>
    </location>
</feature>
<comment type="caution">
    <text evidence="3">The sequence shown here is derived from an EMBL/GenBank/DDBJ whole genome shotgun (WGS) entry which is preliminary data.</text>
</comment>
<keyword evidence="2" id="KW-0732">Signal</keyword>
<sequence>MLRRMSALSLLTAASLLLLAQAGAERAQAFLAGSGRALLASACAALLWYGVAVRRSRG</sequence>
<protein>
    <submittedName>
        <fullName evidence="3">Uncharacterized protein</fullName>
    </submittedName>
</protein>
<name>A0ABS7F449_9PROT</name>
<dbReference type="Proteomes" id="UP001519924">
    <property type="component" value="Unassembled WGS sequence"/>
</dbReference>
<evidence type="ECO:0000313" key="3">
    <source>
        <dbReference type="EMBL" id="MBW8270384.1"/>
    </source>
</evidence>
<gene>
    <name evidence="3" type="ORF">K1J50_12925</name>
</gene>
<keyword evidence="1" id="KW-0812">Transmembrane</keyword>
<keyword evidence="1" id="KW-1133">Transmembrane helix</keyword>
<evidence type="ECO:0000256" key="1">
    <source>
        <dbReference type="SAM" id="Phobius"/>
    </source>
</evidence>
<feature type="chain" id="PRO_5045168246" evidence="2">
    <location>
        <begin position="21"/>
        <end position="58"/>
    </location>
</feature>
<reference evidence="3 4" key="1">
    <citation type="submission" date="2021-08" db="EMBL/GenBank/DDBJ databases">
        <title>Caldovatus sediminis gen. nov., sp. nov., a moderately thermophilic bacterium isolated from a hot spring.</title>
        <authorList>
            <person name="Hu C.-J."/>
            <person name="Li W.-J."/>
            <person name="Xian W.-D."/>
        </authorList>
    </citation>
    <scope>NUCLEOTIDE SEQUENCE [LARGE SCALE GENOMIC DNA]</scope>
    <source>
        <strain evidence="3 4">SYSU G05006</strain>
    </source>
</reference>
<evidence type="ECO:0000256" key="2">
    <source>
        <dbReference type="SAM" id="SignalP"/>
    </source>
</evidence>
<dbReference type="EMBL" id="JAHZUY010000038">
    <property type="protein sequence ID" value="MBW8270384.1"/>
    <property type="molecule type" value="Genomic_DNA"/>
</dbReference>
<accession>A0ABS7F449</accession>
<organism evidence="3 4">
    <name type="scientific">Caldovatus aquaticus</name>
    <dbReference type="NCBI Taxonomy" id="2865671"/>
    <lineage>
        <taxon>Bacteria</taxon>
        <taxon>Pseudomonadati</taxon>
        <taxon>Pseudomonadota</taxon>
        <taxon>Alphaproteobacteria</taxon>
        <taxon>Acetobacterales</taxon>
        <taxon>Roseomonadaceae</taxon>
        <taxon>Caldovatus</taxon>
    </lineage>
</organism>